<organism evidence="4 5">
    <name type="scientific">Coniella lustricola</name>
    <dbReference type="NCBI Taxonomy" id="2025994"/>
    <lineage>
        <taxon>Eukaryota</taxon>
        <taxon>Fungi</taxon>
        <taxon>Dikarya</taxon>
        <taxon>Ascomycota</taxon>
        <taxon>Pezizomycotina</taxon>
        <taxon>Sordariomycetes</taxon>
        <taxon>Sordariomycetidae</taxon>
        <taxon>Diaporthales</taxon>
        <taxon>Schizoparmaceae</taxon>
        <taxon>Coniella</taxon>
    </lineage>
</organism>
<dbReference type="AlphaFoldDB" id="A0A2T3A4Q9"/>
<dbReference type="EMBL" id="KZ678471">
    <property type="protein sequence ID" value="PSR82757.1"/>
    <property type="molecule type" value="Genomic_DNA"/>
</dbReference>
<feature type="chain" id="PRO_5015742062" description="Hydroxyneurosporene synthase" evidence="1">
    <location>
        <begin position="24"/>
        <end position="384"/>
    </location>
</feature>
<protein>
    <recommendedName>
        <fullName evidence="6">Hydroxyneurosporene synthase</fullName>
    </recommendedName>
</protein>
<evidence type="ECO:0000313" key="5">
    <source>
        <dbReference type="Proteomes" id="UP000241462"/>
    </source>
</evidence>
<feature type="domain" description="Diels-Alderase N-terminal" evidence="2">
    <location>
        <begin position="38"/>
        <end position="239"/>
    </location>
</feature>
<keyword evidence="5" id="KW-1185">Reference proteome</keyword>
<dbReference type="Pfam" id="PF24137">
    <property type="entry name" value="DA_N"/>
    <property type="match status" value="1"/>
</dbReference>
<evidence type="ECO:0000259" key="3">
    <source>
        <dbReference type="Pfam" id="PF25581"/>
    </source>
</evidence>
<evidence type="ECO:0008006" key="6">
    <source>
        <dbReference type="Google" id="ProtNLM"/>
    </source>
</evidence>
<evidence type="ECO:0000259" key="2">
    <source>
        <dbReference type="Pfam" id="PF24137"/>
    </source>
</evidence>
<evidence type="ECO:0000256" key="1">
    <source>
        <dbReference type="SAM" id="SignalP"/>
    </source>
</evidence>
<proteinExistence type="predicted"/>
<dbReference type="OrthoDB" id="5344254at2759"/>
<dbReference type="SUPFAM" id="SSF159245">
    <property type="entry name" value="AttH-like"/>
    <property type="match status" value="1"/>
</dbReference>
<dbReference type="InParanoid" id="A0A2T3A4Q9"/>
<gene>
    <name evidence="4" type="ORF">BD289DRAFT_370867</name>
</gene>
<dbReference type="STRING" id="2025994.A0A2T3A4Q9"/>
<sequence length="384" mass="41756">MPRFNLYNILPVLAATLSSSASAQTSEDRVISLGSNYFNGTTKVEFITQSLGQVDHFKLDPAPNDTTWDSWYFDAMNPETNELVVFNFEIQRPTDNGVDIATSQYHVTLFGLYANGTAFSYGVNAEAARILERADTSMQVDFYGTNNISWAGSSLLEPRPVYNVTIDAPAVGIKGSVILRGNIAAPHYSCGTDAAGVDERNIPHVAWANALPDANATVALAFGETTMEFEGYGYHDKTWVDQPFQDSIQSAFWGHARLGPYAVVWWHSRAQDGTDISAEYLASYETGKVIASRCVDSPNNTLGWGEDSTWPLVPGSAAPEGMIINWDLGDAGMFSANITSQALFANVSYWSAGRGPVTGGFQGQEQYSGETGLWSLNQLEQLSS</sequence>
<dbReference type="Proteomes" id="UP000241462">
    <property type="component" value="Unassembled WGS sequence"/>
</dbReference>
<accession>A0A2T3A4Q9</accession>
<dbReference type="Pfam" id="PF25581">
    <property type="entry name" value="AsqO_C"/>
    <property type="match status" value="1"/>
</dbReference>
<name>A0A2T3A4Q9_9PEZI</name>
<reference evidence="4 5" key="1">
    <citation type="journal article" date="2018" name="Mycol. Prog.">
        <title>Coniella lustricola, a new species from submerged detritus.</title>
        <authorList>
            <person name="Raudabaugh D.B."/>
            <person name="Iturriaga T."/>
            <person name="Carver A."/>
            <person name="Mondo S."/>
            <person name="Pangilinan J."/>
            <person name="Lipzen A."/>
            <person name="He G."/>
            <person name="Amirebrahimi M."/>
            <person name="Grigoriev I.V."/>
            <person name="Miller A.N."/>
        </authorList>
    </citation>
    <scope>NUCLEOTIDE SEQUENCE [LARGE SCALE GENOMIC DNA]</scope>
    <source>
        <strain evidence="4 5">B22-T-1</strain>
    </source>
</reference>
<keyword evidence="1" id="KW-0732">Signal</keyword>
<dbReference type="InterPro" id="IPR057722">
    <property type="entry name" value="AsqO/PenF-like_C"/>
</dbReference>
<feature type="signal peptide" evidence="1">
    <location>
        <begin position="1"/>
        <end position="23"/>
    </location>
</feature>
<feature type="domain" description="AsqO/PenF-like C-terminal" evidence="3">
    <location>
        <begin position="245"/>
        <end position="375"/>
    </location>
</feature>
<dbReference type="InterPro" id="IPR056402">
    <property type="entry name" value="DA_N"/>
</dbReference>
<evidence type="ECO:0000313" key="4">
    <source>
        <dbReference type="EMBL" id="PSR82757.1"/>
    </source>
</evidence>